<dbReference type="Pfam" id="PF00483">
    <property type="entry name" value="NTP_transferase"/>
    <property type="match status" value="1"/>
</dbReference>
<dbReference type="Gene3D" id="3.90.550.10">
    <property type="entry name" value="Spore Coat Polysaccharide Biosynthesis Protein SpsA, Chain A"/>
    <property type="match status" value="1"/>
</dbReference>
<dbReference type="RefSeq" id="WP_284387991.1">
    <property type="nucleotide sequence ID" value="NZ_BSNK01000001.1"/>
</dbReference>
<name>A0ABQ5V641_9PROT</name>
<reference evidence="3" key="1">
    <citation type="journal article" date="2014" name="Int. J. Syst. Evol. Microbiol.">
        <title>Complete genome of a new Firmicutes species belonging to the dominant human colonic microbiota ('Ruminococcus bicirculans') reveals two chromosomes and a selective capacity to utilize plant glucans.</title>
        <authorList>
            <consortium name="NISC Comparative Sequencing Program"/>
            <person name="Wegmann U."/>
            <person name="Louis P."/>
            <person name="Goesmann A."/>
            <person name="Henrissat B."/>
            <person name="Duncan S.H."/>
            <person name="Flint H.J."/>
        </authorList>
    </citation>
    <scope>NUCLEOTIDE SEQUENCE</scope>
    <source>
        <strain evidence="3">NBRC 108219</strain>
    </source>
</reference>
<accession>A0ABQ5V641</accession>
<dbReference type="Pfam" id="PF22640">
    <property type="entry name" value="ManC_GMP_beta-helix"/>
    <property type="match status" value="1"/>
</dbReference>
<evidence type="ECO:0008006" key="5">
    <source>
        <dbReference type="Google" id="ProtNLM"/>
    </source>
</evidence>
<dbReference type="InterPro" id="IPR051161">
    <property type="entry name" value="Mannose-6P_isomerase_type2"/>
</dbReference>
<protein>
    <recommendedName>
        <fullName evidence="5">Mannose-1-phosphate guanylyltransferase</fullName>
    </recommendedName>
</protein>
<dbReference type="InterPro" id="IPR029044">
    <property type="entry name" value="Nucleotide-diphossugar_trans"/>
</dbReference>
<dbReference type="PANTHER" id="PTHR46390">
    <property type="entry name" value="MANNOSE-1-PHOSPHATE GUANYLYLTRANSFERASE"/>
    <property type="match status" value="1"/>
</dbReference>
<evidence type="ECO:0000313" key="3">
    <source>
        <dbReference type="EMBL" id="GLQ23013.1"/>
    </source>
</evidence>
<proteinExistence type="predicted"/>
<dbReference type="InterPro" id="IPR049577">
    <property type="entry name" value="GMPP_N"/>
</dbReference>
<dbReference type="CDD" id="cd02509">
    <property type="entry name" value="GDP-M1P_Guanylyltransferase"/>
    <property type="match status" value="1"/>
</dbReference>
<evidence type="ECO:0000259" key="2">
    <source>
        <dbReference type="Pfam" id="PF22640"/>
    </source>
</evidence>
<feature type="domain" description="MannoseP isomerase/GMP-like beta-helix" evidence="2">
    <location>
        <begin position="297"/>
        <end position="344"/>
    </location>
</feature>
<dbReference type="InterPro" id="IPR054566">
    <property type="entry name" value="ManC/GMP-like_b-helix"/>
</dbReference>
<dbReference type="EMBL" id="BSNK01000001">
    <property type="protein sequence ID" value="GLQ23013.1"/>
    <property type="molecule type" value="Genomic_DNA"/>
</dbReference>
<dbReference type="SUPFAM" id="SSF159283">
    <property type="entry name" value="Guanosine diphospho-D-mannose pyrophosphorylase/mannose-6-phosphate isomerase linker domain"/>
    <property type="match status" value="1"/>
</dbReference>
<gene>
    <name evidence="3" type="ORF">GCM10007853_08870</name>
</gene>
<comment type="caution">
    <text evidence="3">The sequence shown here is derived from an EMBL/GenBank/DDBJ whole genome shotgun (WGS) entry which is preliminary data.</text>
</comment>
<organism evidence="3 4">
    <name type="scientific">Algimonas ampicilliniresistens</name>
    <dbReference type="NCBI Taxonomy" id="1298735"/>
    <lineage>
        <taxon>Bacteria</taxon>
        <taxon>Pseudomonadati</taxon>
        <taxon>Pseudomonadota</taxon>
        <taxon>Alphaproteobacteria</taxon>
        <taxon>Maricaulales</taxon>
        <taxon>Robiginitomaculaceae</taxon>
        <taxon>Algimonas</taxon>
    </lineage>
</organism>
<dbReference type="PANTHER" id="PTHR46390:SF1">
    <property type="entry name" value="MANNOSE-1-PHOSPHATE GUANYLYLTRANSFERASE"/>
    <property type="match status" value="1"/>
</dbReference>
<sequence length="354" mass="38283">MGDYTKILPVILSGGAGSRLWPLSRQSAAKQFLPLAGSKTMIQDTADRTRGPDFLPPVFICNASHIDLIDEQIDDYGAIIVEPEGRNTGPCAVVAALHALSLDPDALILLAPADHVIERPDVFLDALRRAAPIAADGHHVTFGMTPDHPATGFGYIQQGKTIADGVFEIESFREKPDEVTAKSYLASGNYHWNSGIFLFKPSLLIEEMAALASECAEPARQSYAQAKHQDRVIHLDAQSFAQCKPEPIDIALMERTSKGAVLPCDLGWRDVGSFRAYRDLHAAGEEAVIIGDGYAHDSAGSLIDTDGPLVALIGLENVGVIVRDGRVLVVELDASQDVKEIVNWLKADNRTDKL</sequence>
<reference evidence="3" key="2">
    <citation type="submission" date="2023-01" db="EMBL/GenBank/DDBJ databases">
        <title>Draft genome sequence of Algimonas ampicilliniresistens strain NBRC 108219.</title>
        <authorList>
            <person name="Sun Q."/>
            <person name="Mori K."/>
        </authorList>
    </citation>
    <scope>NUCLEOTIDE SEQUENCE</scope>
    <source>
        <strain evidence="3">NBRC 108219</strain>
    </source>
</reference>
<keyword evidence="4" id="KW-1185">Reference proteome</keyword>
<dbReference type="InterPro" id="IPR005835">
    <property type="entry name" value="NTP_transferase_dom"/>
</dbReference>
<feature type="domain" description="Nucleotidyl transferase" evidence="1">
    <location>
        <begin position="9"/>
        <end position="283"/>
    </location>
</feature>
<dbReference type="Proteomes" id="UP001161391">
    <property type="component" value="Unassembled WGS sequence"/>
</dbReference>
<evidence type="ECO:0000259" key="1">
    <source>
        <dbReference type="Pfam" id="PF00483"/>
    </source>
</evidence>
<evidence type="ECO:0000313" key="4">
    <source>
        <dbReference type="Proteomes" id="UP001161391"/>
    </source>
</evidence>
<dbReference type="SUPFAM" id="SSF53448">
    <property type="entry name" value="Nucleotide-diphospho-sugar transferases"/>
    <property type="match status" value="1"/>
</dbReference>